<feature type="region of interest" description="Disordered" evidence="2">
    <location>
        <begin position="481"/>
        <end position="543"/>
    </location>
</feature>
<organism evidence="4 5">
    <name type="scientific">Stegodyphus mimosarum</name>
    <name type="common">African social velvet spider</name>
    <dbReference type="NCBI Taxonomy" id="407821"/>
    <lineage>
        <taxon>Eukaryota</taxon>
        <taxon>Metazoa</taxon>
        <taxon>Ecdysozoa</taxon>
        <taxon>Arthropoda</taxon>
        <taxon>Chelicerata</taxon>
        <taxon>Arachnida</taxon>
        <taxon>Araneae</taxon>
        <taxon>Araneomorphae</taxon>
        <taxon>Entelegynae</taxon>
        <taxon>Eresoidea</taxon>
        <taxon>Eresidae</taxon>
        <taxon>Stegodyphus</taxon>
    </lineage>
</organism>
<feature type="compositionally biased region" description="Low complexity" evidence="2">
    <location>
        <begin position="316"/>
        <end position="328"/>
    </location>
</feature>
<dbReference type="InterPro" id="IPR039062">
    <property type="entry name" value="SPAT1"/>
</dbReference>
<name>A0A087TK07_STEMI</name>
<dbReference type="PANTHER" id="PTHR14421:SF3">
    <property type="entry name" value="SPERMATOGENESIS-ASSOCIATED PROTEIN 1"/>
    <property type="match status" value="1"/>
</dbReference>
<sequence length="743" mass="84826">MPPGAMTISMSADDLSSSSIFHRAGGNRKVLGEVPHVRPIRTDHRFVEDNRYRRIRERSLDKSILSSNKQRDREATNGDHRENMRDGSWNRRQKRGTSKERGGTQLPTWAETRTTRLRRSRALGENSNSATSQQKKKREASRSKTREPPPPRHPFDAEDEAEEEEPGKILMDRIRANSRCLKAQFASRKTVSDTGTASAKRPSRERKAENHKNGKGHNGVYTMHARKNRKGGNDNEEQAEGTVEVETTAVKLLDEQGNEISEENPVTLRNDEPKEEPEIVHQHTLSVDGQDGRMDNMAGNEEPNERHPEALEDIAENSGSRESSESNNQTESDAKEANSEITDSDYNRSDIKEDDSERSQNSRNDSDVNASTNDLEEGRLVNQNGKLTIEVEVKELGSSKESGDTPLPSATLESNLTPIPIDDTGEYDSYRVYSEQNLASSSVEAGQGESSYPERHSRADASRSDEMRMKKAREARGVYLRRMEHRKSQSNVSRTQSNEQGLDSVSSRAGDAGSPVRRYGGSVRSFSQNRKSGQSRLEKWSTSAASTGDLREAAWDYSYDKERLRSILSEVRNETRIRQRQREELLRRIKQLQSRAHQRREQVREMWRKRYLEAKKITPRIEEECSRLRQELEKLHRELLAKVQAGVWALLTISGKTERPSNKLSYKIMIARLLQEIEDLTRRVEGTRLKLHTEIKLRSMAEKDVRNLREELLKKKIQVTLTRNQEQAAMGNGLRQQYFISAV</sequence>
<dbReference type="Proteomes" id="UP000054359">
    <property type="component" value="Unassembled WGS sequence"/>
</dbReference>
<feature type="region of interest" description="Disordered" evidence="2">
    <location>
        <begin position="438"/>
        <end position="468"/>
    </location>
</feature>
<evidence type="ECO:0000259" key="3">
    <source>
        <dbReference type="Pfam" id="PF15743"/>
    </source>
</evidence>
<feature type="compositionally biased region" description="Polar residues" evidence="2">
    <location>
        <begin position="524"/>
        <end position="543"/>
    </location>
</feature>
<dbReference type="Pfam" id="PF15743">
    <property type="entry name" value="SPATA1_C"/>
    <property type="match status" value="1"/>
</dbReference>
<feature type="compositionally biased region" description="Polar residues" evidence="2">
    <location>
        <begin position="187"/>
        <end position="197"/>
    </location>
</feature>
<feature type="coiled-coil region" evidence="1">
    <location>
        <begin position="582"/>
        <end position="718"/>
    </location>
</feature>
<evidence type="ECO:0000313" key="4">
    <source>
        <dbReference type="EMBL" id="KFM65446.1"/>
    </source>
</evidence>
<keyword evidence="1" id="KW-0175">Coiled coil</keyword>
<feature type="compositionally biased region" description="Basic and acidic residues" evidence="2">
    <location>
        <begin position="140"/>
        <end position="156"/>
    </location>
</feature>
<accession>A0A087TK07</accession>
<feature type="compositionally biased region" description="Basic and acidic residues" evidence="2">
    <location>
        <begin position="69"/>
        <end position="89"/>
    </location>
</feature>
<feature type="compositionally biased region" description="Basic and acidic residues" evidence="2">
    <location>
        <begin position="166"/>
        <end position="175"/>
    </location>
</feature>
<protein>
    <submittedName>
        <fullName evidence="4">Spermatogenesis-associated protein 1</fullName>
    </submittedName>
</protein>
<dbReference type="InterPro" id="IPR031478">
    <property type="entry name" value="SPATA1_C"/>
</dbReference>
<feature type="compositionally biased region" description="Basic and acidic residues" evidence="2">
    <location>
        <begin position="389"/>
        <end position="403"/>
    </location>
</feature>
<keyword evidence="5" id="KW-1185">Reference proteome</keyword>
<feature type="compositionally biased region" description="Low complexity" evidence="2">
    <location>
        <begin position="9"/>
        <end position="19"/>
    </location>
</feature>
<evidence type="ECO:0000256" key="1">
    <source>
        <dbReference type="SAM" id="Coils"/>
    </source>
</evidence>
<feature type="compositionally biased region" description="Polar residues" evidence="2">
    <location>
        <begin position="438"/>
        <end position="450"/>
    </location>
</feature>
<reference evidence="4 5" key="1">
    <citation type="submission" date="2013-11" db="EMBL/GenBank/DDBJ databases">
        <title>Genome sequencing of Stegodyphus mimosarum.</title>
        <authorList>
            <person name="Bechsgaard J."/>
        </authorList>
    </citation>
    <scope>NUCLEOTIDE SEQUENCE [LARGE SCALE GENOMIC DNA]</scope>
</reference>
<feature type="region of interest" description="Disordered" evidence="2">
    <location>
        <begin position="1"/>
        <end position="20"/>
    </location>
</feature>
<dbReference type="EMBL" id="KK115573">
    <property type="protein sequence ID" value="KFM65446.1"/>
    <property type="molecule type" value="Genomic_DNA"/>
</dbReference>
<feature type="compositionally biased region" description="Basic and acidic residues" evidence="2">
    <location>
        <begin position="269"/>
        <end position="281"/>
    </location>
</feature>
<gene>
    <name evidence="4" type="ORF">X975_21686</name>
</gene>
<proteinExistence type="predicted"/>
<feature type="domain" description="Spermatogenesis-associated protein 1 C-terminal" evidence="3">
    <location>
        <begin position="568"/>
        <end position="716"/>
    </location>
</feature>
<feature type="compositionally biased region" description="Basic and acidic residues" evidence="2">
    <location>
        <begin position="345"/>
        <end position="366"/>
    </location>
</feature>
<evidence type="ECO:0000313" key="5">
    <source>
        <dbReference type="Proteomes" id="UP000054359"/>
    </source>
</evidence>
<dbReference type="PANTHER" id="PTHR14421">
    <property type="entry name" value="SPERMATOGENESIS-ASSOCIATED PROTEIN 1"/>
    <property type="match status" value="1"/>
</dbReference>
<evidence type="ECO:0000256" key="2">
    <source>
        <dbReference type="SAM" id="MobiDB-lite"/>
    </source>
</evidence>
<feature type="compositionally biased region" description="Basic and acidic residues" evidence="2">
    <location>
        <begin position="452"/>
        <end position="468"/>
    </location>
</feature>
<feature type="compositionally biased region" description="Polar residues" evidence="2">
    <location>
        <begin position="489"/>
        <end position="507"/>
    </location>
</feature>
<dbReference type="AlphaFoldDB" id="A0A087TK07"/>
<dbReference type="OrthoDB" id="9901850at2759"/>
<feature type="region of interest" description="Disordered" evidence="2">
    <location>
        <begin position="63"/>
        <end position="425"/>
    </location>
</feature>
<feature type="non-terminal residue" evidence="4">
    <location>
        <position position="743"/>
    </location>
</feature>